<comment type="subunit">
    <text evidence="16">Interacts with tubulin.</text>
</comment>
<evidence type="ECO:0000313" key="21">
    <source>
        <dbReference type="Proteomes" id="UP000645828"/>
    </source>
</evidence>
<keyword evidence="6" id="KW-0488">Methylation</keyword>
<evidence type="ECO:0000256" key="11">
    <source>
        <dbReference type="ARBA" id="ARBA00023157"/>
    </source>
</evidence>
<keyword evidence="21" id="KW-1185">Reference proteome</keyword>
<feature type="domain" description="Tyrosine specific protein phosphatases" evidence="19">
    <location>
        <begin position="44"/>
        <end position="113"/>
    </location>
</feature>
<dbReference type="PROSITE" id="PS50056">
    <property type="entry name" value="TYR_PHOSPHATASE_2"/>
    <property type="match status" value="1"/>
</dbReference>
<comment type="function">
    <text evidence="15">Protein tyrosine phosphatase which stimulates progression from G1 into S phase during mitosis. Enhances cell proliferation, cell motility and invasive activity, and promotes cancer metastasis. May be involved in the progression of cardiac hypertrophy by inhibiting intracellular calcium mobilization in response to angiotensin II.</text>
</comment>
<evidence type="ECO:0000256" key="16">
    <source>
        <dbReference type="ARBA" id="ARBA00064590"/>
    </source>
</evidence>
<dbReference type="InterPro" id="IPR000387">
    <property type="entry name" value="Tyr_Pase_dom"/>
</dbReference>
<reference evidence="20" key="1">
    <citation type="submission" date="2020-12" db="EMBL/GenBank/DDBJ databases">
        <authorList>
            <consortium name="Molecular Ecology Group"/>
        </authorList>
    </citation>
    <scope>NUCLEOTIDE SEQUENCE</scope>
    <source>
        <strain evidence="20">TBG_1078</strain>
    </source>
</reference>
<dbReference type="InterPro" id="IPR029021">
    <property type="entry name" value="Prot-tyrosine_phosphatase-like"/>
</dbReference>
<dbReference type="PANTHER" id="PTHR23339">
    <property type="entry name" value="TYROSINE SPECIFIC PROTEIN PHOSPHATASE AND DUAL SPECIFICITY PROTEIN PHOSPHATASE"/>
    <property type="match status" value="1"/>
</dbReference>
<evidence type="ECO:0000256" key="9">
    <source>
        <dbReference type="ARBA" id="ARBA00022912"/>
    </source>
</evidence>
<dbReference type="Gene3D" id="3.90.190.10">
    <property type="entry name" value="Protein tyrosine phosphatase superfamily"/>
    <property type="match status" value="1"/>
</dbReference>
<keyword evidence="12" id="KW-0449">Lipoprotein</keyword>
<dbReference type="GO" id="GO:0009966">
    <property type="term" value="P:regulation of signal transduction"/>
    <property type="evidence" value="ECO:0007669"/>
    <property type="project" value="UniProtKB-ARBA"/>
</dbReference>
<dbReference type="InterPro" id="IPR050561">
    <property type="entry name" value="PTP"/>
</dbReference>
<comment type="subcellular location">
    <subcellularLocation>
        <location evidence="1">Cell membrane</location>
    </subcellularLocation>
    <subcellularLocation>
        <location evidence="2">Early endosome</location>
    </subcellularLocation>
</comment>
<dbReference type="EMBL" id="CAJHUB010000754">
    <property type="protein sequence ID" value="CAD7681886.1"/>
    <property type="molecule type" value="Genomic_DNA"/>
</dbReference>
<evidence type="ECO:0000256" key="18">
    <source>
        <dbReference type="ARBA" id="ARBA00082375"/>
    </source>
</evidence>
<evidence type="ECO:0000256" key="14">
    <source>
        <dbReference type="ARBA" id="ARBA00051722"/>
    </source>
</evidence>
<evidence type="ECO:0000256" key="1">
    <source>
        <dbReference type="ARBA" id="ARBA00004236"/>
    </source>
</evidence>
<evidence type="ECO:0000256" key="6">
    <source>
        <dbReference type="ARBA" id="ARBA00022481"/>
    </source>
</evidence>
<evidence type="ECO:0000256" key="15">
    <source>
        <dbReference type="ARBA" id="ARBA00057132"/>
    </source>
</evidence>
<dbReference type="SUPFAM" id="SSF52799">
    <property type="entry name" value="(Phosphotyrosine protein) phosphatases II"/>
    <property type="match status" value="1"/>
</dbReference>
<accession>A0A811YZJ5</accession>
<evidence type="ECO:0000256" key="17">
    <source>
        <dbReference type="ARBA" id="ARBA00069015"/>
    </source>
</evidence>
<gene>
    <name evidence="20" type="ORF">NYPRO_LOCUS14678</name>
</gene>
<evidence type="ECO:0000256" key="13">
    <source>
        <dbReference type="ARBA" id="ARBA00023289"/>
    </source>
</evidence>
<comment type="similarity">
    <text evidence="3">Belongs to the protein-tyrosine phosphatase family.</text>
</comment>
<evidence type="ECO:0000256" key="12">
    <source>
        <dbReference type="ARBA" id="ARBA00023288"/>
    </source>
</evidence>
<evidence type="ECO:0000256" key="3">
    <source>
        <dbReference type="ARBA" id="ARBA00009580"/>
    </source>
</evidence>
<protein>
    <recommendedName>
        <fullName evidence="17">Protein tyrosine phosphatase type IVA 3</fullName>
        <ecNumber evidence="4">3.1.3.48</ecNumber>
    </recommendedName>
    <alternativeName>
        <fullName evidence="18">Protein-tyrosine phosphatase 4a3</fullName>
    </alternativeName>
</protein>
<proteinExistence type="inferred from homology"/>
<evidence type="ECO:0000256" key="7">
    <source>
        <dbReference type="ARBA" id="ARBA00022753"/>
    </source>
</evidence>
<keyword evidence="5" id="KW-1003">Cell membrane</keyword>
<evidence type="ECO:0000256" key="2">
    <source>
        <dbReference type="ARBA" id="ARBA00004412"/>
    </source>
</evidence>
<dbReference type="EC" id="3.1.3.48" evidence="4"/>
<evidence type="ECO:0000256" key="4">
    <source>
        <dbReference type="ARBA" id="ARBA00013064"/>
    </source>
</evidence>
<dbReference type="GO" id="GO:0043542">
    <property type="term" value="P:endothelial cell migration"/>
    <property type="evidence" value="ECO:0007669"/>
    <property type="project" value="UniProtKB-ARBA"/>
</dbReference>
<evidence type="ECO:0000256" key="5">
    <source>
        <dbReference type="ARBA" id="ARBA00022475"/>
    </source>
</evidence>
<dbReference type="GO" id="GO:0005886">
    <property type="term" value="C:plasma membrane"/>
    <property type="evidence" value="ECO:0007669"/>
    <property type="project" value="UniProtKB-SubCell"/>
</dbReference>
<dbReference type="GO" id="GO:0005769">
    <property type="term" value="C:early endosome"/>
    <property type="evidence" value="ECO:0007669"/>
    <property type="project" value="UniProtKB-SubCell"/>
</dbReference>
<dbReference type="Proteomes" id="UP000645828">
    <property type="component" value="Unassembled WGS sequence"/>
</dbReference>
<organism evidence="20 21">
    <name type="scientific">Nyctereutes procyonoides</name>
    <name type="common">Raccoon dog</name>
    <name type="synonym">Canis procyonoides</name>
    <dbReference type="NCBI Taxonomy" id="34880"/>
    <lineage>
        <taxon>Eukaryota</taxon>
        <taxon>Metazoa</taxon>
        <taxon>Chordata</taxon>
        <taxon>Craniata</taxon>
        <taxon>Vertebrata</taxon>
        <taxon>Euteleostomi</taxon>
        <taxon>Mammalia</taxon>
        <taxon>Eutheria</taxon>
        <taxon>Laurasiatheria</taxon>
        <taxon>Carnivora</taxon>
        <taxon>Caniformia</taxon>
        <taxon>Canidae</taxon>
        <taxon>Nyctereutes</taxon>
    </lineage>
</organism>
<keyword evidence="13" id="KW-0636">Prenylation</keyword>
<sequence>MNSSALVEIAYRNMRFLIACHPTSATLNKFLNCHFGELDWPSDDGFDKQLKLVKKKFHEDPGSCIAVHCAVGLGRAPGLLAQALNEGGIKYEDAVQFIRQKQCGAFNSKKLLYLEKYCSTVCLHLKKSQIQTV</sequence>
<comment type="caution">
    <text evidence="20">The sequence shown here is derived from an EMBL/GenBank/DDBJ whole genome shotgun (WGS) entry which is preliminary data.</text>
</comment>
<keyword evidence="10" id="KW-0472">Membrane</keyword>
<evidence type="ECO:0000256" key="8">
    <source>
        <dbReference type="ARBA" id="ARBA00022801"/>
    </source>
</evidence>
<keyword evidence="9" id="KW-0904">Protein phosphatase</keyword>
<evidence type="ECO:0000259" key="19">
    <source>
        <dbReference type="PROSITE" id="PS50056"/>
    </source>
</evidence>
<evidence type="ECO:0000313" key="20">
    <source>
        <dbReference type="EMBL" id="CAD7681886.1"/>
    </source>
</evidence>
<keyword evidence="11" id="KW-1015">Disulfide bond</keyword>
<keyword evidence="7" id="KW-0967">Endosome</keyword>
<evidence type="ECO:0000256" key="10">
    <source>
        <dbReference type="ARBA" id="ARBA00023136"/>
    </source>
</evidence>
<name>A0A811YZJ5_NYCPR</name>
<comment type="catalytic activity">
    <reaction evidence="14">
        <text>O-phospho-L-tyrosyl-[protein] + H2O = L-tyrosyl-[protein] + phosphate</text>
        <dbReference type="Rhea" id="RHEA:10684"/>
        <dbReference type="Rhea" id="RHEA-COMP:10136"/>
        <dbReference type="Rhea" id="RHEA-COMP:20101"/>
        <dbReference type="ChEBI" id="CHEBI:15377"/>
        <dbReference type="ChEBI" id="CHEBI:43474"/>
        <dbReference type="ChEBI" id="CHEBI:46858"/>
        <dbReference type="ChEBI" id="CHEBI:61978"/>
        <dbReference type="EC" id="3.1.3.48"/>
    </reaction>
</comment>
<dbReference type="GO" id="GO:0004725">
    <property type="term" value="F:protein tyrosine phosphatase activity"/>
    <property type="evidence" value="ECO:0007669"/>
    <property type="project" value="UniProtKB-EC"/>
</dbReference>
<dbReference type="AlphaFoldDB" id="A0A811YZJ5"/>
<dbReference type="FunFam" id="3.90.190.10:FF:000105">
    <property type="entry name" value="Protein tyrosine phosphatase type IVA 3"/>
    <property type="match status" value="1"/>
</dbReference>
<keyword evidence="8" id="KW-0378">Hydrolase</keyword>